<dbReference type="Proteomes" id="UP000600565">
    <property type="component" value="Unassembled WGS sequence"/>
</dbReference>
<keyword evidence="1" id="KW-0812">Transmembrane</keyword>
<organism evidence="4 5">
    <name type="scientific">Solibacillus merdavium</name>
    <dbReference type="NCBI Taxonomy" id="2762218"/>
    <lineage>
        <taxon>Bacteria</taxon>
        <taxon>Bacillati</taxon>
        <taxon>Bacillota</taxon>
        <taxon>Bacilli</taxon>
        <taxon>Bacillales</taxon>
        <taxon>Caryophanaceae</taxon>
        <taxon>Solibacillus</taxon>
    </lineage>
</organism>
<reference evidence="4 5" key="1">
    <citation type="submission" date="2020-08" db="EMBL/GenBank/DDBJ databases">
        <title>A Genomic Blueprint of the Chicken Gut Microbiome.</title>
        <authorList>
            <person name="Gilroy R."/>
            <person name="Ravi A."/>
            <person name="Getino M."/>
            <person name="Pursley I."/>
            <person name="Horton D.L."/>
            <person name="Alikhan N.-F."/>
            <person name="Baker D."/>
            <person name="Gharbi K."/>
            <person name="Hall N."/>
            <person name="Watson M."/>
            <person name="Adriaenssens E.M."/>
            <person name="Foster-Nyarko E."/>
            <person name="Jarju S."/>
            <person name="Secka A."/>
            <person name="Antonio M."/>
            <person name="Oren A."/>
            <person name="Chaudhuri R."/>
            <person name="La Ragione R.M."/>
            <person name="Hildebrand F."/>
            <person name="Pallen M.J."/>
        </authorList>
    </citation>
    <scope>NUCLEOTIDE SEQUENCE [LARGE SCALE GENOMIC DNA]</scope>
    <source>
        <strain evidence="4 5">Sa1YVA6</strain>
    </source>
</reference>
<accession>A0ABR8XPI0</accession>
<dbReference type="PANTHER" id="PTHR30373">
    <property type="entry name" value="UPF0603 PROTEIN YGCG"/>
    <property type="match status" value="1"/>
</dbReference>
<keyword evidence="1" id="KW-1133">Transmembrane helix</keyword>
<gene>
    <name evidence="4" type="ORF">H9632_12315</name>
</gene>
<evidence type="ECO:0000256" key="1">
    <source>
        <dbReference type="SAM" id="Phobius"/>
    </source>
</evidence>
<dbReference type="PANTHER" id="PTHR30373:SF2">
    <property type="entry name" value="UPF0603 PROTEIN YGCG"/>
    <property type="match status" value="1"/>
</dbReference>
<proteinExistence type="predicted"/>
<comment type="caution">
    <text evidence="4">The sequence shown here is derived from an EMBL/GenBank/DDBJ whole genome shotgun (WGS) entry which is preliminary data.</text>
</comment>
<name>A0ABR8XPI0_9BACL</name>
<evidence type="ECO:0000259" key="3">
    <source>
        <dbReference type="Pfam" id="PF04536"/>
    </source>
</evidence>
<evidence type="ECO:0000256" key="2">
    <source>
        <dbReference type="SAM" id="SignalP"/>
    </source>
</evidence>
<evidence type="ECO:0000313" key="4">
    <source>
        <dbReference type="EMBL" id="MBD8033846.1"/>
    </source>
</evidence>
<dbReference type="InterPro" id="IPR007621">
    <property type="entry name" value="TPM_dom"/>
</dbReference>
<keyword evidence="2" id="KW-0732">Signal</keyword>
<keyword evidence="1" id="KW-0472">Membrane</keyword>
<feature type="signal peptide" evidence="2">
    <location>
        <begin position="1"/>
        <end position="20"/>
    </location>
</feature>
<dbReference type="Pfam" id="PF04536">
    <property type="entry name" value="TPM_phosphatase"/>
    <property type="match status" value="1"/>
</dbReference>
<dbReference type="EMBL" id="JACSPW010000011">
    <property type="protein sequence ID" value="MBD8033846.1"/>
    <property type="molecule type" value="Genomic_DNA"/>
</dbReference>
<feature type="domain" description="TPM" evidence="3">
    <location>
        <begin position="32"/>
        <end position="153"/>
    </location>
</feature>
<keyword evidence="5" id="KW-1185">Reference proteome</keyword>
<feature type="transmembrane region" description="Helical" evidence="1">
    <location>
        <begin position="182"/>
        <end position="201"/>
    </location>
</feature>
<dbReference type="Gene3D" id="3.10.310.50">
    <property type="match status" value="1"/>
</dbReference>
<sequence>MRWIVSLFILFLAFPLQAMAAIPEKPAYNSYVYDYANVLSDDVEQQLIQSAKALEGSTGNVIVMMTIDTIGGLDAYEFGTETIRQWGIGGANEDNGMLIFATTEQGPGENDVWITVGGGLEGDYPDGKLGGMIDDYMMPYLENEDYTNAFANIFSVFYEEMGGEAGGADLVKPVSSSDDDGLSIGFIIFIIILYYLITKFGGGGGPGGRRRTARRVYRSGGFPGAFGGGFGGGRGSSGGGFGGFGGGGSFGGGAGRKF</sequence>
<feature type="chain" id="PRO_5046423985" evidence="2">
    <location>
        <begin position="21"/>
        <end position="258"/>
    </location>
</feature>
<dbReference type="RefSeq" id="WP_191704367.1">
    <property type="nucleotide sequence ID" value="NZ_JACSPW010000011.1"/>
</dbReference>
<protein>
    <submittedName>
        <fullName evidence="4">TPM domain-containing protein</fullName>
    </submittedName>
</protein>
<evidence type="ECO:0000313" key="5">
    <source>
        <dbReference type="Proteomes" id="UP000600565"/>
    </source>
</evidence>